<dbReference type="Pfam" id="PF00076">
    <property type="entry name" value="RRM_1"/>
    <property type="match status" value="2"/>
</dbReference>
<evidence type="ECO:0000256" key="1">
    <source>
        <dbReference type="ARBA" id="ARBA00022603"/>
    </source>
</evidence>
<dbReference type="Pfam" id="PF00891">
    <property type="entry name" value="Methyltransf_2"/>
    <property type="match status" value="1"/>
</dbReference>
<feature type="region of interest" description="Disordered" evidence="5">
    <location>
        <begin position="491"/>
        <end position="520"/>
    </location>
</feature>
<dbReference type="InterPro" id="IPR000504">
    <property type="entry name" value="RRM_dom"/>
</dbReference>
<feature type="compositionally biased region" description="Basic and acidic residues" evidence="5">
    <location>
        <begin position="709"/>
        <end position="720"/>
    </location>
</feature>
<dbReference type="InterPro" id="IPR035979">
    <property type="entry name" value="RBD_domain_sf"/>
</dbReference>
<reference evidence="8" key="2">
    <citation type="submission" date="2019-10" db="EMBL/GenBank/DDBJ databases">
        <authorList>
            <consortium name="NCBI Genome Project"/>
        </authorList>
    </citation>
    <scope>NUCLEOTIDE SEQUENCE</scope>
    <source>
        <strain evidence="8">NI907</strain>
    </source>
</reference>
<accession>A0A6P8AV35</accession>
<dbReference type="RefSeq" id="XP_030978778.1">
    <property type="nucleotide sequence ID" value="XM_031128254.1"/>
</dbReference>
<feature type="compositionally biased region" description="Basic and acidic residues" evidence="5">
    <location>
        <begin position="639"/>
        <end position="664"/>
    </location>
</feature>
<evidence type="ECO:0000259" key="6">
    <source>
        <dbReference type="PROSITE" id="PS50102"/>
    </source>
</evidence>
<dbReference type="SUPFAM" id="SSF53335">
    <property type="entry name" value="S-adenosyl-L-methionine-dependent methyltransferases"/>
    <property type="match status" value="1"/>
</dbReference>
<dbReference type="GO" id="GO:0008171">
    <property type="term" value="F:O-methyltransferase activity"/>
    <property type="evidence" value="ECO:0007669"/>
    <property type="project" value="InterPro"/>
</dbReference>
<gene>
    <name evidence="8" type="ORF">PgNI_08255</name>
</gene>
<evidence type="ECO:0000256" key="2">
    <source>
        <dbReference type="ARBA" id="ARBA00022679"/>
    </source>
</evidence>
<dbReference type="PANTHER" id="PTHR43712">
    <property type="entry name" value="PUTATIVE (AFU_ORTHOLOGUE AFUA_4G14580)-RELATED"/>
    <property type="match status" value="1"/>
</dbReference>
<feature type="domain" description="RRM" evidence="6">
    <location>
        <begin position="418"/>
        <end position="490"/>
    </location>
</feature>
<dbReference type="InterPro" id="IPR016461">
    <property type="entry name" value="COMT-like"/>
</dbReference>
<dbReference type="PROSITE" id="PS51683">
    <property type="entry name" value="SAM_OMT_II"/>
    <property type="match status" value="1"/>
</dbReference>
<dbReference type="InterPro" id="IPR029063">
    <property type="entry name" value="SAM-dependent_MTases_sf"/>
</dbReference>
<evidence type="ECO:0000256" key="5">
    <source>
        <dbReference type="SAM" id="MobiDB-lite"/>
    </source>
</evidence>
<evidence type="ECO:0000313" key="7">
    <source>
        <dbReference type="Proteomes" id="UP000515153"/>
    </source>
</evidence>
<dbReference type="PROSITE" id="PS50102">
    <property type="entry name" value="RRM"/>
    <property type="match status" value="2"/>
</dbReference>
<proteinExistence type="predicted"/>
<name>A0A6P8AV35_PYRGI</name>
<dbReference type="AlphaFoldDB" id="A0A6P8AV35"/>
<feature type="compositionally biased region" description="Gly residues" evidence="5">
    <location>
        <begin position="496"/>
        <end position="515"/>
    </location>
</feature>
<dbReference type="GO" id="GO:0003723">
    <property type="term" value="F:RNA binding"/>
    <property type="evidence" value="ECO:0007669"/>
    <property type="project" value="UniProtKB-UniRule"/>
</dbReference>
<dbReference type="PANTHER" id="PTHR43712:SF16">
    <property type="entry name" value="O-METHYLTRANSFERASE ELCB"/>
    <property type="match status" value="1"/>
</dbReference>
<sequence length="742" mass="83392">MPSSASNVQKYSDEEISQLEKLAIELSGAVKRIRAENQTTKASYNDAPRQQAMKVADDIQYLLRGPKEYMRDSWLLQMVVAALVAFEDFKGFDHIPTEGAISFAEMAKKLNADVNLIRRITNPLVASKVLKLVDGDKIAHSTRSRSLIGIQQARGHDTVFNKYVHPGALAMPSYFAKYGRKEPTTRHHTLFTFAQGCPELTMWECMRRQGPENIQMFMDNMAVWSGNQPKYGTYDFRWIVDVGKKQPGRPLVVDVGASRGHVTQAILKATPGLDASRCVLEDLPEVIEELKRLDPEDLRASRKIAIDFHKEQPVKGALIYFIRTCLHDYGDDESIEILRILVDAMADDSRLLILEQVLSNPPKLFGAVMDLSMMVVGGKERNKEQWSDIAARSGLRILKIHQDGEDALMSNMTEVSSTRLYLGNLPRSATKEDVSTHFSSHGTGKITEIKLMNGFGFIEYDDPLDARDVVPAFHGSTFMGERLTVQFARGTRNREGGSGSGGGGGGGGGGYGGERSGPRPRRTAFRMQISGLPVDTSWQDLKDFARQSQLDVVYSETGRNNNGEGFVEFETAADLASAVEALDGKEFKDKIVRCVANTQPDPPPRDGRGRSRSPPGRRPYGPPGDEYDRRGPPRGYSPPRRDGYRDGYRDRSPPRREYYDDRARYRSPPRHGRGPPMDDYPPPPPRGRYDHDPYRRDYPPPDPYANGRPYDRPPPRDFPPRDPGYAREGGYPREYDRPGRYW</sequence>
<feature type="region of interest" description="Disordered" evidence="5">
    <location>
        <begin position="595"/>
        <end position="742"/>
    </location>
</feature>
<dbReference type="InterPro" id="IPR001077">
    <property type="entry name" value="COMT_C"/>
</dbReference>
<dbReference type="GeneID" id="41963163"/>
<keyword evidence="4" id="KW-0694">RNA-binding</keyword>
<dbReference type="KEGG" id="pgri:PgNI_08255"/>
<dbReference type="Gene3D" id="3.40.50.150">
    <property type="entry name" value="Vaccinia Virus protein VP39"/>
    <property type="match status" value="1"/>
</dbReference>
<dbReference type="InterPro" id="IPR012677">
    <property type="entry name" value="Nucleotide-bd_a/b_plait_sf"/>
</dbReference>
<keyword evidence="7" id="KW-1185">Reference proteome</keyword>
<feature type="compositionally biased region" description="Basic and acidic residues" evidence="5">
    <location>
        <begin position="687"/>
        <end position="699"/>
    </location>
</feature>
<dbReference type="SUPFAM" id="SSF54928">
    <property type="entry name" value="RNA-binding domain, RBD"/>
    <property type="match status" value="2"/>
</dbReference>
<keyword evidence="2" id="KW-0808">Transferase</keyword>
<dbReference type="Gene3D" id="3.30.70.330">
    <property type="match status" value="2"/>
</dbReference>
<dbReference type="SMART" id="SM00360">
    <property type="entry name" value="RRM"/>
    <property type="match status" value="2"/>
</dbReference>
<feature type="compositionally biased region" description="Basic and acidic residues" evidence="5">
    <location>
        <begin position="730"/>
        <end position="742"/>
    </location>
</feature>
<evidence type="ECO:0000313" key="8">
    <source>
        <dbReference type="RefSeq" id="XP_030978778.1"/>
    </source>
</evidence>
<evidence type="ECO:0000256" key="3">
    <source>
        <dbReference type="ARBA" id="ARBA00022691"/>
    </source>
</evidence>
<evidence type="ECO:0000256" key="4">
    <source>
        <dbReference type="PROSITE-ProRule" id="PRU00176"/>
    </source>
</evidence>
<dbReference type="Proteomes" id="UP000515153">
    <property type="component" value="Chromosome V"/>
</dbReference>
<protein>
    <recommendedName>
        <fullName evidence="6">RRM domain-containing protein</fullName>
    </recommendedName>
</protein>
<reference evidence="7 8" key="1">
    <citation type="journal article" date="2019" name="Mol. Biol. Evol.">
        <title>Blast fungal genomes show frequent chromosomal changes, gene gains and losses, and effector gene turnover.</title>
        <authorList>
            <person name="Gomez Luciano L.B."/>
            <person name="Jason Tsai I."/>
            <person name="Chuma I."/>
            <person name="Tosa Y."/>
            <person name="Chen Y.H."/>
            <person name="Li J.Y."/>
            <person name="Li M.Y."/>
            <person name="Jade Lu M.Y."/>
            <person name="Nakayashiki H."/>
            <person name="Li W.H."/>
        </authorList>
    </citation>
    <scope>NUCLEOTIDE SEQUENCE [LARGE SCALE GENOMIC DNA]</scope>
    <source>
        <strain evidence="7 8">NI907</strain>
    </source>
</reference>
<keyword evidence="1" id="KW-0489">Methyltransferase</keyword>
<dbReference type="GO" id="GO:0032259">
    <property type="term" value="P:methylation"/>
    <property type="evidence" value="ECO:0007669"/>
    <property type="project" value="UniProtKB-KW"/>
</dbReference>
<organism evidence="7 8">
    <name type="scientific">Pyricularia grisea</name>
    <name type="common">Crabgrass-specific blast fungus</name>
    <name type="synonym">Magnaporthe grisea</name>
    <dbReference type="NCBI Taxonomy" id="148305"/>
    <lineage>
        <taxon>Eukaryota</taxon>
        <taxon>Fungi</taxon>
        <taxon>Dikarya</taxon>
        <taxon>Ascomycota</taxon>
        <taxon>Pezizomycotina</taxon>
        <taxon>Sordariomycetes</taxon>
        <taxon>Sordariomycetidae</taxon>
        <taxon>Magnaporthales</taxon>
        <taxon>Pyriculariaceae</taxon>
        <taxon>Pyricularia</taxon>
    </lineage>
</organism>
<reference evidence="8" key="3">
    <citation type="submission" date="2025-08" db="UniProtKB">
        <authorList>
            <consortium name="RefSeq"/>
        </authorList>
    </citation>
    <scope>IDENTIFICATION</scope>
    <source>
        <strain evidence="8">NI907</strain>
    </source>
</reference>
<feature type="domain" description="RRM" evidence="6">
    <location>
        <begin position="525"/>
        <end position="599"/>
    </location>
</feature>
<keyword evidence="3" id="KW-0949">S-adenosyl-L-methionine</keyword>